<evidence type="ECO:0000256" key="5">
    <source>
        <dbReference type="ARBA" id="ARBA00022741"/>
    </source>
</evidence>
<feature type="binding site" evidence="10">
    <location>
        <position position="125"/>
    </location>
    <ligand>
        <name>(6S)-5-formyl-5,6,7,8-tetrahydrofolate</name>
        <dbReference type="ChEBI" id="CHEBI:57457"/>
    </ligand>
</feature>
<dbReference type="Pfam" id="PF01926">
    <property type="entry name" value="MMR_HSR1"/>
    <property type="match status" value="1"/>
</dbReference>
<protein>
    <recommendedName>
        <fullName evidence="10">tRNA modification GTPase MnmE</fullName>
        <ecNumber evidence="10">3.6.-.-</ecNumber>
    </recommendedName>
</protein>
<gene>
    <name evidence="10 13" type="primary">mnmE</name>
    <name evidence="10" type="synonym">trmE</name>
    <name evidence="13" type="ORF">Dia5BBH33_21270</name>
</gene>
<comment type="caution">
    <text evidence="10">Lacks conserved residue(s) required for the propagation of feature annotation.</text>
</comment>
<dbReference type="GO" id="GO:0030488">
    <property type="term" value="P:tRNA methylation"/>
    <property type="evidence" value="ECO:0007669"/>
    <property type="project" value="TreeGrafter"/>
</dbReference>
<feature type="binding site" evidence="10">
    <location>
        <position position="86"/>
    </location>
    <ligand>
        <name>(6S)-5-formyl-5,6,7,8-tetrahydrofolate</name>
        <dbReference type="ChEBI" id="CHEBI:57457"/>
    </ligand>
</feature>
<organism evidence="13 14">
    <name type="scientific">Dialister hominis</name>
    <dbReference type="NCBI Taxonomy" id="2582419"/>
    <lineage>
        <taxon>Bacteria</taxon>
        <taxon>Bacillati</taxon>
        <taxon>Bacillota</taxon>
        <taxon>Negativicutes</taxon>
        <taxon>Veillonellales</taxon>
        <taxon>Veillonellaceae</taxon>
        <taxon>Dialister</taxon>
    </lineage>
</organism>
<dbReference type="CDD" id="cd04164">
    <property type="entry name" value="trmE"/>
    <property type="match status" value="1"/>
</dbReference>
<evidence type="ECO:0000256" key="8">
    <source>
        <dbReference type="ARBA" id="ARBA00022958"/>
    </source>
</evidence>
<feature type="binding site" evidence="10">
    <location>
        <position position="256"/>
    </location>
    <ligand>
        <name>Mg(2+)</name>
        <dbReference type="ChEBI" id="CHEBI:18420"/>
    </ligand>
</feature>
<dbReference type="GO" id="GO:0046872">
    <property type="term" value="F:metal ion binding"/>
    <property type="evidence" value="ECO:0007669"/>
    <property type="project" value="UniProtKB-KW"/>
</dbReference>
<dbReference type="InterPro" id="IPR027266">
    <property type="entry name" value="TrmE/GcvT-like"/>
</dbReference>
<comment type="cofactor">
    <cofactor evidence="10">
        <name>K(+)</name>
        <dbReference type="ChEBI" id="CHEBI:29103"/>
    </cofactor>
    <text evidence="10">Binds 1 potassium ion per subunit.</text>
</comment>
<dbReference type="FunFam" id="3.30.1360.120:FF:000003">
    <property type="entry name" value="tRNA modification GTPase MnmE"/>
    <property type="match status" value="1"/>
</dbReference>
<comment type="subcellular location">
    <subcellularLocation>
        <location evidence="10">Cytoplasm</location>
    </subcellularLocation>
</comment>
<dbReference type="InterPro" id="IPR006073">
    <property type="entry name" value="GTP-bd"/>
</dbReference>
<dbReference type="GO" id="GO:0005829">
    <property type="term" value="C:cytosol"/>
    <property type="evidence" value="ECO:0007669"/>
    <property type="project" value="TreeGrafter"/>
</dbReference>
<dbReference type="InterPro" id="IPR027417">
    <property type="entry name" value="P-loop_NTPase"/>
</dbReference>
<dbReference type="EC" id="3.6.-.-" evidence="10"/>
<dbReference type="SUPFAM" id="SSF52540">
    <property type="entry name" value="P-loop containing nucleoside triphosphate hydrolases"/>
    <property type="match status" value="1"/>
</dbReference>
<dbReference type="InterPro" id="IPR031168">
    <property type="entry name" value="G_TrmE"/>
</dbReference>
<dbReference type="Gene3D" id="3.30.1360.120">
    <property type="entry name" value="Probable tRNA modification gtpase trme, domain 1"/>
    <property type="match status" value="1"/>
</dbReference>
<feature type="binding site" evidence="10">
    <location>
        <position position="23"/>
    </location>
    <ligand>
        <name>(6S)-5-formyl-5,6,7,8-tetrahydrofolate</name>
        <dbReference type="ChEBI" id="CHEBI:57457"/>
    </ligand>
</feature>
<dbReference type="GO" id="GO:0002098">
    <property type="term" value="P:tRNA wobble uridine modification"/>
    <property type="evidence" value="ECO:0007669"/>
    <property type="project" value="TreeGrafter"/>
</dbReference>
<feature type="domain" description="TrmE-type G" evidence="12">
    <location>
        <begin position="221"/>
        <end position="380"/>
    </location>
</feature>
<dbReference type="AlphaFoldDB" id="A0A8D4UWF2"/>
<evidence type="ECO:0000256" key="6">
    <source>
        <dbReference type="ARBA" id="ARBA00022801"/>
    </source>
</evidence>
<evidence type="ECO:0000256" key="7">
    <source>
        <dbReference type="ARBA" id="ARBA00022842"/>
    </source>
</evidence>
<dbReference type="GO" id="GO:0005525">
    <property type="term" value="F:GTP binding"/>
    <property type="evidence" value="ECO:0007669"/>
    <property type="project" value="UniProtKB-UniRule"/>
</dbReference>
<dbReference type="GO" id="GO:0003924">
    <property type="term" value="F:GTPase activity"/>
    <property type="evidence" value="ECO:0007669"/>
    <property type="project" value="UniProtKB-UniRule"/>
</dbReference>
<feature type="binding site" evidence="10">
    <location>
        <position position="252"/>
    </location>
    <ligand>
        <name>K(+)</name>
        <dbReference type="ChEBI" id="CHEBI:29103"/>
    </ligand>
</feature>
<accession>A0A8D4UWF2</accession>
<dbReference type="PANTHER" id="PTHR42714:SF2">
    <property type="entry name" value="TRNA MODIFICATION GTPASE GTPBP3, MITOCHONDRIAL"/>
    <property type="match status" value="1"/>
</dbReference>
<dbReference type="InterPro" id="IPR004520">
    <property type="entry name" value="GTPase_MnmE"/>
</dbReference>
<dbReference type="GO" id="GO:0042802">
    <property type="term" value="F:identical protein binding"/>
    <property type="evidence" value="ECO:0007669"/>
    <property type="project" value="UniProtKB-ARBA"/>
</dbReference>
<evidence type="ECO:0000256" key="9">
    <source>
        <dbReference type="ARBA" id="ARBA00023134"/>
    </source>
</evidence>
<keyword evidence="8 10" id="KW-0630">Potassium</keyword>
<dbReference type="InterPro" id="IPR018948">
    <property type="entry name" value="GTP-bd_TrmE_N"/>
</dbReference>
<evidence type="ECO:0000256" key="11">
    <source>
        <dbReference type="RuleBase" id="RU003313"/>
    </source>
</evidence>
<evidence type="ECO:0000256" key="3">
    <source>
        <dbReference type="ARBA" id="ARBA00022694"/>
    </source>
</evidence>
<evidence type="ECO:0000256" key="2">
    <source>
        <dbReference type="ARBA" id="ARBA00022490"/>
    </source>
</evidence>
<comment type="function">
    <text evidence="10">Exhibits a very high intrinsic GTPase hydrolysis rate. Involved in the addition of a carboxymethylaminomethyl (cmnm) group at the wobble position (U34) of certain tRNAs, forming tRNA-cmnm(5)s(2)U34.</text>
</comment>
<dbReference type="NCBIfam" id="NF003661">
    <property type="entry name" value="PRK05291.1-3"/>
    <property type="match status" value="1"/>
</dbReference>
<feature type="binding site" evidence="10">
    <location>
        <position position="250"/>
    </location>
    <ligand>
        <name>K(+)</name>
        <dbReference type="ChEBI" id="CHEBI:29103"/>
    </ligand>
</feature>
<keyword evidence="6 10" id="KW-0378">Hydrolase</keyword>
<sequence>MYEETTIAAIATSPGEGGIGIIRISGIDACCIADKIFQARGGKFAESTPYLMRFGHVVRGDKTIVDEGLAVFMKAPHSYTGEDVVEIQIHGSMEALRQTLALVLENGAVPAARGEFTKRAFLNGRLDLTQAEAVMDVIEAKGAAALSQAESHLSGKLSSFVHTCRDELTDLITKLEVTIDYPEEDLEDLTNEQMEEGLVTIQKSLADLLQRSEEGRIIKDGLRTAIVGRPNAGKSSLLNALLQEDRAIVTDIPGTTRDTIEESIKIGGVPLVLMDTAGLRETDNRVEQIGIERARASMEKADLILAVIDGSQPLTPDDRNLLSSLKGRNAIVILNKYDLPQETEIEDVRELSGNIPCIRLSAQYGSGMDDLKEELRKITGHQDADAGRELFLTNLRHVDLVKKSLASVERALESVRNGMPADCIVVDLTEAWTQMGAITGDTVDDELINGIFERFCVGK</sequence>
<evidence type="ECO:0000313" key="14">
    <source>
        <dbReference type="Proteomes" id="UP000320585"/>
    </source>
</evidence>
<dbReference type="Gene3D" id="3.40.50.300">
    <property type="entry name" value="P-loop containing nucleotide triphosphate hydrolases"/>
    <property type="match status" value="1"/>
</dbReference>
<dbReference type="OrthoDB" id="9805918at2"/>
<name>A0A8D4UWF2_9FIRM</name>
<dbReference type="Proteomes" id="UP000320585">
    <property type="component" value="Chromosome"/>
</dbReference>
<dbReference type="NCBIfam" id="TIGR00450">
    <property type="entry name" value="mnmE_trmE_thdF"/>
    <property type="match status" value="1"/>
</dbReference>
<keyword evidence="5 10" id="KW-0547">Nucleotide-binding</keyword>
<feature type="binding site" evidence="10">
    <location>
        <position position="231"/>
    </location>
    <ligand>
        <name>K(+)</name>
        <dbReference type="ChEBI" id="CHEBI:29103"/>
    </ligand>
</feature>
<evidence type="ECO:0000256" key="1">
    <source>
        <dbReference type="ARBA" id="ARBA00011043"/>
    </source>
</evidence>
<feature type="binding site" evidence="10">
    <location>
        <position position="235"/>
    </location>
    <ligand>
        <name>Mg(2+)</name>
        <dbReference type="ChEBI" id="CHEBI:18420"/>
    </ligand>
</feature>
<evidence type="ECO:0000259" key="12">
    <source>
        <dbReference type="PROSITE" id="PS51709"/>
    </source>
</evidence>
<comment type="subunit">
    <text evidence="10">Homodimer. Heterotetramer of two MnmE and two MnmG subunits.</text>
</comment>
<evidence type="ECO:0000313" key="13">
    <source>
        <dbReference type="EMBL" id="BBK26192.1"/>
    </source>
</evidence>
<dbReference type="InterPro" id="IPR005225">
    <property type="entry name" value="Small_GTP-bd"/>
</dbReference>
<keyword evidence="9 10" id="KW-0342">GTP-binding</keyword>
<dbReference type="PANTHER" id="PTHR42714">
    <property type="entry name" value="TRNA MODIFICATION GTPASE GTPBP3"/>
    <property type="match status" value="1"/>
</dbReference>
<evidence type="ECO:0000256" key="10">
    <source>
        <dbReference type="HAMAP-Rule" id="MF_00379"/>
    </source>
</evidence>
<keyword evidence="3 10" id="KW-0819">tRNA processing</keyword>
<dbReference type="NCBIfam" id="TIGR00231">
    <property type="entry name" value="small_GTP"/>
    <property type="match status" value="1"/>
</dbReference>
<dbReference type="FunFam" id="3.40.50.300:FF:000494">
    <property type="entry name" value="tRNA modification GTPase MnmE"/>
    <property type="match status" value="1"/>
</dbReference>
<feature type="binding site" evidence="10">
    <location>
        <position position="459"/>
    </location>
    <ligand>
        <name>(6S)-5-formyl-5,6,7,8-tetrahydrofolate</name>
        <dbReference type="ChEBI" id="CHEBI:57457"/>
    </ligand>
</feature>
<dbReference type="HAMAP" id="MF_00379">
    <property type="entry name" value="GTPase_MnmE"/>
    <property type="match status" value="1"/>
</dbReference>
<feature type="binding site" evidence="10">
    <location>
        <begin position="231"/>
        <end position="236"/>
    </location>
    <ligand>
        <name>GTP</name>
        <dbReference type="ChEBI" id="CHEBI:37565"/>
    </ligand>
</feature>
<feature type="binding site" evidence="10">
    <location>
        <begin position="275"/>
        <end position="278"/>
    </location>
    <ligand>
        <name>GTP</name>
        <dbReference type="ChEBI" id="CHEBI:37565"/>
    </ligand>
</feature>
<reference evidence="14" key="1">
    <citation type="submission" date="2019-05" db="EMBL/GenBank/DDBJ databases">
        <title>Complete genome sequencing of Dialister sp. strain 5BBH33.</title>
        <authorList>
            <person name="Sakamoto M."/>
            <person name="Murakami T."/>
            <person name="Mori H."/>
        </authorList>
    </citation>
    <scope>NUCLEOTIDE SEQUENCE [LARGE SCALE GENOMIC DNA]</scope>
    <source>
        <strain evidence="14">5BBH33</strain>
    </source>
</reference>
<dbReference type="GeneID" id="92717320"/>
<keyword evidence="7 10" id="KW-0460">Magnesium</keyword>
<comment type="similarity">
    <text evidence="1 10 11">Belongs to the TRAFAC class TrmE-Era-EngA-EngB-Septin-like GTPase superfamily. TrmE GTPase family.</text>
</comment>
<evidence type="ECO:0000256" key="4">
    <source>
        <dbReference type="ARBA" id="ARBA00022723"/>
    </source>
</evidence>
<feature type="binding site" evidence="10">
    <location>
        <position position="255"/>
    </location>
    <ligand>
        <name>K(+)</name>
        <dbReference type="ChEBI" id="CHEBI:29103"/>
    </ligand>
</feature>
<dbReference type="RefSeq" id="WP_108850267.1">
    <property type="nucleotide sequence ID" value="NZ_AP019697.1"/>
</dbReference>
<dbReference type="EMBL" id="AP019697">
    <property type="protein sequence ID" value="BBK26192.1"/>
    <property type="molecule type" value="Genomic_DNA"/>
</dbReference>
<dbReference type="CDD" id="cd14858">
    <property type="entry name" value="TrmE_N"/>
    <property type="match status" value="1"/>
</dbReference>
<keyword evidence="2 10" id="KW-0963">Cytoplasm</keyword>
<dbReference type="KEGG" id="dho:Dia5BBH33_21270"/>
<keyword evidence="4 10" id="KW-0479">Metal-binding</keyword>
<dbReference type="Gene3D" id="1.20.120.430">
    <property type="entry name" value="tRNA modification GTPase MnmE domain 2"/>
    <property type="match status" value="1"/>
</dbReference>
<feature type="binding site" evidence="10">
    <location>
        <begin position="250"/>
        <end position="256"/>
    </location>
    <ligand>
        <name>GTP</name>
        <dbReference type="ChEBI" id="CHEBI:37565"/>
    </ligand>
</feature>
<dbReference type="InterPro" id="IPR027368">
    <property type="entry name" value="MnmE_dom2"/>
</dbReference>
<keyword evidence="14" id="KW-1185">Reference proteome</keyword>
<dbReference type="PRINTS" id="PR00326">
    <property type="entry name" value="GTP1OBG"/>
</dbReference>
<dbReference type="PROSITE" id="PS51709">
    <property type="entry name" value="G_TRME"/>
    <property type="match status" value="1"/>
</dbReference>
<dbReference type="Pfam" id="PF10396">
    <property type="entry name" value="TrmE_N"/>
    <property type="match status" value="1"/>
</dbReference>
<proteinExistence type="inferred from homology"/>
<dbReference type="Pfam" id="PF12631">
    <property type="entry name" value="MnmE_helical"/>
    <property type="match status" value="1"/>
</dbReference>
<dbReference type="InterPro" id="IPR025867">
    <property type="entry name" value="MnmE_helical"/>
</dbReference>